<dbReference type="SUPFAM" id="SSF56672">
    <property type="entry name" value="DNA/RNA polymerases"/>
    <property type="match status" value="1"/>
</dbReference>
<gene>
    <name evidence="8" type="ORF">EPI10_028095</name>
</gene>
<keyword evidence="6" id="KW-0695">RNA-directed DNA polymerase</keyword>
<accession>A0A5B6UYM3</accession>
<evidence type="ECO:0000256" key="5">
    <source>
        <dbReference type="ARBA" id="ARBA00022801"/>
    </source>
</evidence>
<evidence type="ECO:0000256" key="2">
    <source>
        <dbReference type="ARBA" id="ARBA00022695"/>
    </source>
</evidence>
<keyword evidence="1" id="KW-0808">Transferase</keyword>
<evidence type="ECO:0000259" key="7">
    <source>
        <dbReference type="Pfam" id="PF17917"/>
    </source>
</evidence>
<name>A0A5B6UYM3_9ROSI</name>
<dbReference type="OrthoDB" id="8065738at2759"/>
<keyword evidence="2" id="KW-0548">Nucleotidyltransferase</keyword>
<dbReference type="EMBL" id="SMMG02000009">
    <property type="protein sequence ID" value="KAA3461532.1"/>
    <property type="molecule type" value="Genomic_DNA"/>
</dbReference>
<dbReference type="PANTHER" id="PTHR34072:SF52">
    <property type="entry name" value="RIBONUCLEASE H"/>
    <property type="match status" value="1"/>
</dbReference>
<evidence type="ECO:0000256" key="6">
    <source>
        <dbReference type="ARBA" id="ARBA00022918"/>
    </source>
</evidence>
<dbReference type="InterPro" id="IPR043502">
    <property type="entry name" value="DNA/RNA_pol_sf"/>
</dbReference>
<keyword evidence="9" id="KW-1185">Reference proteome</keyword>
<keyword evidence="4" id="KW-0255">Endonuclease</keyword>
<organism evidence="8 9">
    <name type="scientific">Gossypium australe</name>
    <dbReference type="NCBI Taxonomy" id="47621"/>
    <lineage>
        <taxon>Eukaryota</taxon>
        <taxon>Viridiplantae</taxon>
        <taxon>Streptophyta</taxon>
        <taxon>Embryophyta</taxon>
        <taxon>Tracheophyta</taxon>
        <taxon>Spermatophyta</taxon>
        <taxon>Magnoliopsida</taxon>
        <taxon>eudicotyledons</taxon>
        <taxon>Gunneridae</taxon>
        <taxon>Pentapetalae</taxon>
        <taxon>rosids</taxon>
        <taxon>malvids</taxon>
        <taxon>Malvales</taxon>
        <taxon>Malvaceae</taxon>
        <taxon>Malvoideae</taxon>
        <taxon>Gossypium</taxon>
    </lineage>
</organism>
<dbReference type="GO" id="GO:0016787">
    <property type="term" value="F:hydrolase activity"/>
    <property type="evidence" value="ECO:0007669"/>
    <property type="project" value="UniProtKB-KW"/>
</dbReference>
<dbReference type="Pfam" id="PF17917">
    <property type="entry name" value="RT_RNaseH"/>
    <property type="match status" value="1"/>
</dbReference>
<protein>
    <submittedName>
        <fullName evidence="8">Integrase</fullName>
    </submittedName>
</protein>
<proteinExistence type="predicted"/>
<dbReference type="Proteomes" id="UP000325315">
    <property type="component" value="Unassembled WGS sequence"/>
</dbReference>
<keyword evidence="5" id="KW-0378">Hydrolase</keyword>
<feature type="domain" description="Reverse transcriptase RNase H-like" evidence="7">
    <location>
        <begin position="32"/>
        <end position="121"/>
    </location>
</feature>
<evidence type="ECO:0000256" key="4">
    <source>
        <dbReference type="ARBA" id="ARBA00022759"/>
    </source>
</evidence>
<dbReference type="InterPro" id="IPR041373">
    <property type="entry name" value="RT_RNaseH"/>
</dbReference>
<evidence type="ECO:0000256" key="3">
    <source>
        <dbReference type="ARBA" id="ARBA00022722"/>
    </source>
</evidence>
<comment type="caution">
    <text evidence="8">The sequence shown here is derived from an EMBL/GenBank/DDBJ whole genome shotgun (WGS) entry which is preliminary data.</text>
</comment>
<evidence type="ECO:0000313" key="9">
    <source>
        <dbReference type="Proteomes" id="UP000325315"/>
    </source>
</evidence>
<dbReference type="GO" id="GO:0004519">
    <property type="term" value="F:endonuclease activity"/>
    <property type="evidence" value="ECO:0007669"/>
    <property type="project" value="UniProtKB-KW"/>
</dbReference>
<reference evidence="9" key="1">
    <citation type="journal article" date="2019" name="Plant Biotechnol. J.">
        <title>Genome sequencing of the Australian wild diploid species Gossypium australe highlights disease resistance and delayed gland morphogenesis.</title>
        <authorList>
            <person name="Cai Y."/>
            <person name="Cai X."/>
            <person name="Wang Q."/>
            <person name="Wang P."/>
            <person name="Zhang Y."/>
            <person name="Cai C."/>
            <person name="Xu Y."/>
            <person name="Wang K."/>
            <person name="Zhou Z."/>
            <person name="Wang C."/>
            <person name="Geng S."/>
            <person name="Li B."/>
            <person name="Dong Q."/>
            <person name="Hou Y."/>
            <person name="Wang H."/>
            <person name="Ai P."/>
            <person name="Liu Z."/>
            <person name="Yi F."/>
            <person name="Sun M."/>
            <person name="An G."/>
            <person name="Cheng J."/>
            <person name="Zhang Y."/>
            <person name="Shi Q."/>
            <person name="Xie Y."/>
            <person name="Shi X."/>
            <person name="Chang Y."/>
            <person name="Huang F."/>
            <person name="Chen Y."/>
            <person name="Hong S."/>
            <person name="Mi L."/>
            <person name="Sun Q."/>
            <person name="Zhang L."/>
            <person name="Zhou B."/>
            <person name="Peng R."/>
            <person name="Zhang X."/>
            <person name="Liu F."/>
        </authorList>
    </citation>
    <scope>NUCLEOTIDE SEQUENCE [LARGE SCALE GENOMIC DNA]</scope>
    <source>
        <strain evidence="9">cv. PA1801</strain>
    </source>
</reference>
<evidence type="ECO:0000256" key="1">
    <source>
        <dbReference type="ARBA" id="ARBA00022679"/>
    </source>
</evidence>
<dbReference type="PANTHER" id="PTHR34072">
    <property type="entry name" value="ENZYMATIC POLYPROTEIN-RELATED"/>
    <property type="match status" value="1"/>
</dbReference>
<dbReference type="AlphaFoldDB" id="A0A5B6UYM3"/>
<evidence type="ECO:0000313" key="8">
    <source>
        <dbReference type="EMBL" id="KAA3461532.1"/>
    </source>
</evidence>
<dbReference type="CDD" id="cd09274">
    <property type="entry name" value="RNase_HI_RT_Ty3"/>
    <property type="match status" value="1"/>
</dbReference>
<dbReference type="GO" id="GO:0003964">
    <property type="term" value="F:RNA-directed DNA polymerase activity"/>
    <property type="evidence" value="ECO:0007669"/>
    <property type="project" value="UniProtKB-KW"/>
</dbReference>
<sequence length="179" mass="21145">MLLLFGLICKNAPFVWTDTQQLSFEKLKSPEFGKEFVVYNDVLHVRLGCVLMQDDKVVAYVSRQFKSHEGIILRMILIWLLHYLYGEKCIIYTDHKSLKYLLTQKELNLRQHRWIELLKDYGCTIEYHLDKANVVADAFSRRAMSNLRVMFARLSLFEDGSLLAELQVKPTWIDQIRDK</sequence>
<keyword evidence="3" id="KW-0540">Nuclease</keyword>